<organism evidence="14 15">
    <name type="scientific">Sulfurovum lithotrophicum</name>
    <dbReference type="NCBI Taxonomy" id="206403"/>
    <lineage>
        <taxon>Bacteria</taxon>
        <taxon>Pseudomonadati</taxon>
        <taxon>Campylobacterota</taxon>
        <taxon>Epsilonproteobacteria</taxon>
        <taxon>Campylobacterales</taxon>
        <taxon>Sulfurovaceae</taxon>
        <taxon>Sulfurovum</taxon>
    </lineage>
</organism>
<dbReference type="Pfam" id="PF07973">
    <property type="entry name" value="tRNA_SAD"/>
    <property type="match status" value="1"/>
</dbReference>
<dbReference type="InterPro" id="IPR002318">
    <property type="entry name" value="Ala-tRNA-lgiase_IIc"/>
</dbReference>
<feature type="domain" description="Alanyl-transfer RNA synthetases family profile" evidence="13">
    <location>
        <begin position="1"/>
        <end position="701"/>
    </location>
</feature>
<evidence type="ECO:0000256" key="9">
    <source>
        <dbReference type="ARBA" id="ARBA00022917"/>
    </source>
</evidence>
<dbReference type="Gene3D" id="3.30.980.10">
    <property type="entry name" value="Threonyl-trna Synthetase, Chain A, domain 2"/>
    <property type="match status" value="1"/>
</dbReference>
<dbReference type="PRINTS" id="PR00980">
    <property type="entry name" value="TRNASYNTHALA"/>
</dbReference>
<dbReference type="SUPFAM" id="SSF55186">
    <property type="entry name" value="ThrRS/AlaRS common domain"/>
    <property type="match status" value="1"/>
</dbReference>
<evidence type="ECO:0000259" key="13">
    <source>
        <dbReference type="PROSITE" id="PS50860"/>
    </source>
</evidence>
<feature type="binding site" evidence="11">
    <location>
        <position position="658"/>
    </location>
    <ligand>
        <name>Zn(2+)</name>
        <dbReference type="ChEBI" id="CHEBI:29105"/>
    </ligand>
</feature>
<keyword evidence="5 11" id="KW-0547">Nucleotide-binding</keyword>
<dbReference type="Gene3D" id="2.40.30.130">
    <property type="match status" value="1"/>
</dbReference>
<dbReference type="OrthoDB" id="9803884at2"/>
<dbReference type="SUPFAM" id="SSF50447">
    <property type="entry name" value="Translation proteins"/>
    <property type="match status" value="1"/>
</dbReference>
<dbReference type="SMART" id="SM00863">
    <property type="entry name" value="tRNA_SAD"/>
    <property type="match status" value="1"/>
</dbReference>
<dbReference type="InterPro" id="IPR018164">
    <property type="entry name" value="Ala-tRNA-synth_IIc_N"/>
</dbReference>
<dbReference type="SUPFAM" id="SSF101353">
    <property type="entry name" value="Putative anticodon-binding domain of alanyl-tRNA synthetase (AlaRS)"/>
    <property type="match status" value="1"/>
</dbReference>
<reference evidence="14 15" key="1">
    <citation type="submission" date="2015-04" db="EMBL/GenBank/DDBJ databases">
        <title>Complete genome sequence of Sulfurovum lithotrophicum ATCC BAA-797T.</title>
        <authorList>
            <person name="Ahn J."/>
            <person name="Park G."/>
            <person name="Jeon W."/>
            <person name="Jang Y."/>
            <person name="Jang M."/>
            <person name="Lee H."/>
            <person name="Lee H."/>
        </authorList>
    </citation>
    <scope>NUCLEOTIDE SEQUENCE [LARGE SCALE GENOMIC DNA]</scope>
    <source>
        <strain evidence="15">ATCC BAA-797 / 42BKT</strain>
    </source>
</reference>
<keyword evidence="9 11" id="KW-0648">Protein biosynthesis</keyword>
<feature type="binding site" evidence="11">
    <location>
        <position position="662"/>
    </location>
    <ligand>
        <name>Zn(2+)</name>
        <dbReference type="ChEBI" id="CHEBI:29105"/>
    </ligand>
</feature>
<dbReference type="Pfam" id="PF02272">
    <property type="entry name" value="DHHA1"/>
    <property type="match status" value="1"/>
</dbReference>
<dbReference type="NCBIfam" id="TIGR00344">
    <property type="entry name" value="alaS"/>
    <property type="match status" value="1"/>
</dbReference>
<dbReference type="InterPro" id="IPR050058">
    <property type="entry name" value="Ala-tRNA_ligase"/>
</dbReference>
<keyword evidence="15" id="KW-1185">Reference proteome</keyword>
<keyword evidence="11" id="KW-0963">Cytoplasm</keyword>
<dbReference type="GO" id="GO:0002161">
    <property type="term" value="F:aminoacyl-tRNA deacylase activity"/>
    <property type="evidence" value="ECO:0007669"/>
    <property type="project" value="TreeGrafter"/>
</dbReference>
<gene>
    <name evidence="11" type="primary">alaS</name>
    <name evidence="14" type="ORF">YH65_09430</name>
</gene>
<dbReference type="HAMAP" id="MF_00036_B">
    <property type="entry name" value="Ala_tRNA_synth_B"/>
    <property type="match status" value="1"/>
</dbReference>
<dbReference type="InterPro" id="IPR003156">
    <property type="entry name" value="DHHA1_dom"/>
</dbReference>
<evidence type="ECO:0000256" key="8">
    <source>
        <dbReference type="ARBA" id="ARBA00022884"/>
    </source>
</evidence>
<dbReference type="GO" id="GO:0000049">
    <property type="term" value="F:tRNA binding"/>
    <property type="evidence" value="ECO:0007669"/>
    <property type="project" value="UniProtKB-KW"/>
</dbReference>
<dbReference type="KEGG" id="slh:YH65_09430"/>
<dbReference type="GO" id="GO:0045892">
    <property type="term" value="P:negative regulation of DNA-templated transcription"/>
    <property type="evidence" value="ECO:0007669"/>
    <property type="project" value="TreeGrafter"/>
</dbReference>
<comment type="subcellular location">
    <subcellularLocation>
        <location evidence="11">Cytoplasm</location>
    </subcellularLocation>
</comment>
<dbReference type="FunFam" id="3.30.980.10:FF:000004">
    <property type="entry name" value="Alanine--tRNA ligase, cytoplasmic"/>
    <property type="match status" value="1"/>
</dbReference>
<dbReference type="FunFam" id="3.30.54.20:FF:000001">
    <property type="entry name" value="Alanine--tRNA ligase"/>
    <property type="match status" value="1"/>
</dbReference>
<reference evidence="15" key="2">
    <citation type="journal article" date="2017" name="Stand. Genomic Sci.">
        <title>Complete genome sequence of the sulfur-oxidizing chemolithoautotrophic Sulfurovum lithotrophicum 42BKTT.</title>
        <authorList>
            <person name="Jeon W."/>
            <person name="Priscilla L."/>
            <person name="Park G."/>
            <person name="Lee H."/>
            <person name="Lee N."/>
            <person name="Lee D."/>
            <person name="Kwon H."/>
            <person name="Ahn I."/>
            <person name="Lee C."/>
            <person name="Lee H."/>
            <person name="Ahn J."/>
        </authorList>
    </citation>
    <scope>NUCLEOTIDE SEQUENCE [LARGE SCALE GENOMIC DNA]</scope>
    <source>
        <strain evidence="15">ATCC BAA-797 / 42BKT</strain>
    </source>
</reference>
<feature type="coiled-coil region" evidence="12">
    <location>
        <begin position="692"/>
        <end position="742"/>
    </location>
</feature>
<dbReference type="InterPro" id="IPR018163">
    <property type="entry name" value="Thr/Ala-tRNA-synth_IIc_edit"/>
</dbReference>
<dbReference type="SUPFAM" id="SSF55681">
    <property type="entry name" value="Class II aaRS and biotin synthetases"/>
    <property type="match status" value="1"/>
</dbReference>
<dbReference type="GO" id="GO:0004813">
    <property type="term" value="F:alanine-tRNA ligase activity"/>
    <property type="evidence" value="ECO:0007669"/>
    <property type="project" value="UniProtKB-UniRule"/>
</dbReference>
<dbReference type="GO" id="GO:0005829">
    <property type="term" value="C:cytosol"/>
    <property type="evidence" value="ECO:0007669"/>
    <property type="project" value="TreeGrafter"/>
</dbReference>
<dbReference type="Gene3D" id="3.10.310.40">
    <property type="match status" value="1"/>
</dbReference>
<comment type="function">
    <text evidence="11">Catalyzes the attachment of alanine to tRNA(Ala) in a two-step reaction: alanine is first activated by ATP to form Ala-AMP and then transferred to the acceptor end of tRNA(Ala). Also edits incorrectly charged Ser-tRNA(Ala) and Gly-tRNA(Ala) via its editing domain.</text>
</comment>
<keyword evidence="3 11" id="KW-0436">Ligase</keyword>
<dbReference type="EMBL" id="CP011308">
    <property type="protein sequence ID" value="AKF25573.1"/>
    <property type="molecule type" value="Genomic_DNA"/>
</dbReference>
<keyword evidence="4 11" id="KW-0479">Metal-binding</keyword>
<evidence type="ECO:0000313" key="15">
    <source>
        <dbReference type="Proteomes" id="UP000034444"/>
    </source>
</evidence>
<proteinExistence type="inferred from homology"/>
<keyword evidence="2 11" id="KW-0820">tRNA-binding</keyword>
<keyword evidence="7 11" id="KW-0067">ATP-binding</keyword>
<evidence type="ECO:0000256" key="3">
    <source>
        <dbReference type="ARBA" id="ARBA00022598"/>
    </source>
</evidence>
<dbReference type="InterPro" id="IPR009000">
    <property type="entry name" value="Transl_B-barrel_sf"/>
</dbReference>
<dbReference type="FunFam" id="3.10.310.40:FF:000001">
    <property type="entry name" value="Alanine--tRNA ligase"/>
    <property type="match status" value="1"/>
</dbReference>
<dbReference type="InterPro" id="IPR045864">
    <property type="entry name" value="aa-tRNA-synth_II/BPL/LPL"/>
</dbReference>
<evidence type="ECO:0000256" key="11">
    <source>
        <dbReference type="HAMAP-Rule" id="MF_00036"/>
    </source>
</evidence>
<dbReference type="InterPro" id="IPR012947">
    <property type="entry name" value="tRNA_SAD"/>
</dbReference>
<comment type="domain">
    <text evidence="11">Consists of three domains; the N-terminal catalytic domain, the editing domain and the C-terminal C-Ala domain. The editing domain removes incorrectly charged amino acids, while the C-Ala domain, along with tRNA(Ala), serves as a bridge to cooperatively bring together the editing and aminoacylation centers thus stimulating deacylation of misacylated tRNAs.</text>
</comment>
<dbReference type="CDD" id="cd00673">
    <property type="entry name" value="AlaRS_core"/>
    <property type="match status" value="1"/>
</dbReference>
<name>A0A7U4RR52_9BACT</name>
<dbReference type="PANTHER" id="PTHR11777:SF9">
    <property type="entry name" value="ALANINE--TRNA LIGASE, CYTOPLASMIC"/>
    <property type="match status" value="1"/>
</dbReference>
<dbReference type="Gene3D" id="3.30.54.20">
    <property type="match status" value="1"/>
</dbReference>
<dbReference type="GO" id="GO:0008270">
    <property type="term" value="F:zinc ion binding"/>
    <property type="evidence" value="ECO:0007669"/>
    <property type="project" value="UniProtKB-UniRule"/>
</dbReference>
<dbReference type="Proteomes" id="UP000034444">
    <property type="component" value="Chromosome"/>
</dbReference>
<keyword evidence="12" id="KW-0175">Coiled coil</keyword>
<dbReference type="InterPro" id="IPR018162">
    <property type="entry name" value="Ala-tRNA-ligase_IIc_anticod-bd"/>
</dbReference>
<feature type="binding site" evidence="11">
    <location>
        <position position="560"/>
    </location>
    <ligand>
        <name>Zn(2+)</name>
        <dbReference type="ChEBI" id="CHEBI:29105"/>
    </ligand>
</feature>
<evidence type="ECO:0000256" key="4">
    <source>
        <dbReference type="ARBA" id="ARBA00022723"/>
    </source>
</evidence>
<evidence type="ECO:0000256" key="10">
    <source>
        <dbReference type="ARBA" id="ARBA00023146"/>
    </source>
</evidence>
<dbReference type="Pfam" id="PF01411">
    <property type="entry name" value="tRNA-synt_2c"/>
    <property type="match status" value="1"/>
</dbReference>
<dbReference type="PROSITE" id="PS50860">
    <property type="entry name" value="AA_TRNA_LIGASE_II_ALA"/>
    <property type="match status" value="1"/>
</dbReference>
<sequence>MDIRKSFLDYFQSKGHKLIPSSPLVPDDPTLMFTNAGMVQFKNIFTGEAPIPNPPRATSSQTCLRAGGKHNDLDNVGYTARHHTLFEMLGNFSFADYFKEEAIAYAWEFVTDEKYLDLPVEKIWVTVHDSDDEAYDIWKKYISEDRIMRFGDKDNFWQMGDTGPCGPCSEIFYDQGEEHFHSEEDIMGGEGDRFLEIWNLVFMQYERDEKGTLNPLPKPSIDTGMGLERVVAIKEGVFNNYHSSLFMPFLEKIGELVGKPYDFDAPNSASYRVIADHLRSVSFLLAQGVNFDKEGRGYVLRRIMRRAIRHGYLLGLREPFMYKLVDTLVDLMGKQYDYLVSRAEAIKTSMKMEEERFFETIEAGIKLFNEELKNTQDVFNGEVAFKLYDTFGFPLDLTEDMLREKNIRLDIDAFNKKMEAQKAQSKANWKGTGDAATTGDFKLLKEAFNTNEFVGYETQEVTTKVLALLDENFKKTDAINGKGWVLLEKTPFYAESGGQVGDRGTIEVAGSSEQVTVKDTKKFLDLNLSEVEGKLSVGDEVKAVVDPSRAEIEKHHSATHLLHAGLRAILGDHIAQAGSLNDDKRLRFDFSHPKAMTAEEIEKVEAWVNDKISRAIPRKTEIMSVDEAKKAGAMALFGEKYGNEVRVVSMGDASIELCGGTHVDNTAQIGLFMITKESGVSAGVRRIEAICGRAAVEKVKAIREELSQIKEEVKNQNPIAGIAKLKEQIKTLKSEVASAMSASQKELSTVDVNGVNVIVEEVENGDIKSMIDDVKNKYDNVAVMLFQKKGDKVLLAAGSKNTPIKAGDWIKAIAPIVGGGGGGRPDFAQAGGKDASKITTALEEAKVYLSEILEGGN</sequence>
<dbReference type="InterPro" id="IPR023033">
    <property type="entry name" value="Ala_tRNA_ligase_euk/bac"/>
</dbReference>
<dbReference type="AlphaFoldDB" id="A0A7U4RR52"/>
<dbReference type="Gene3D" id="3.30.930.10">
    <property type="entry name" value="Bira Bifunctional Protein, Domain 2"/>
    <property type="match status" value="1"/>
</dbReference>
<evidence type="ECO:0000256" key="7">
    <source>
        <dbReference type="ARBA" id="ARBA00022840"/>
    </source>
</evidence>
<dbReference type="PANTHER" id="PTHR11777">
    <property type="entry name" value="ALANYL-TRNA SYNTHETASE"/>
    <property type="match status" value="1"/>
</dbReference>
<dbReference type="GO" id="GO:0005524">
    <property type="term" value="F:ATP binding"/>
    <property type="evidence" value="ECO:0007669"/>
    <property type="project" value="UniProtKB-UniRule"/>
</dbReference>
<evidence type="ECO:0000313" key="14">
    <source>
        <dbReference type="EMBL" id="AKF25573.1"/>
    </source>
</evidence>
<keyword evidence="10 11" id="KW-0030">Aminoacyl-tRNA synthetase</keyword>
<dbReference type="GO" id="GO:0006419">
    <property type="term" value="P:alanyl-tRNA aminoacylation"/>
    <property type="evidence" value="ECO:0007669"/>
    <property type="project" value="UniProtKB-UniRule"/>
</dbReference>
<dbReference type="FunFam" id="3.30.930.10:FF:000004">
    <property type="entry name" value="Alanine--tRNA ligase"/>
    <property type="match status" value="1"/>
</dbReference>
<evidence type="ECO:0000256" key="1">
    <source>
        <dbReference type="ARBA" id="ARBA00008226"/>
    </source>
</evidence>
<dbReference type="InterPro" id="IPR018165">
    <property type="entry name" value="Ala-tRNA-synth_IIc_core"/>
</dbReference>
<accession>A0A7U4RR52</accession>
<dbReference type="RefSeq" id="WP_046551643.1">
    <property type="nucleotide sequence ID" value="NZ_CP011308.1"/>
</dbReference>
<evidence type="ECO:0000256" key="12">
    <source>
        <dbReference type="SAM" id="Coils"/>
    </source>
</evidence>
<feature type="binding site" evidence="11">
    <location>
        <position position="556"/>
    </location>
    <ligand>
        <name>Zn(2+)</name>
        <dbReference type="ChEBI" id="CHEBI:29105"/>
    </ligand>
</feature>
<comment type="similarity">
    <text evidence="1 11">Belongs to the class-II aminoacyl-tRNA synthetase family.</text>
</comment>
<keyword evidence="6 11" id="KW-0862">Zinc</keyword>
<evidence type="ECO:0000256" key="6">
    <source>
        <dbReference type="ARBA" id="ARBA00022833"/>
    </source>
</evidence>
<comment type="cofactor">
    <cofactor evidence="11">
        <name>Zn(2+)</name>
        <dbReference type="ChEBI" id="CHEBI:29105"/>
    </cofactor>
    <text evidence="11">Binds 1 zinc ion per subunit.</text>
</comment>
<dbReference type="EC" id="6.1.1.7" evidence="11"/>
<protein>
    <recommendedName>
        <fullName evidence="11">Alanine--tRNA ligase</fullName>
        <ecNumber evidence="11">6.1.1.7</ecNumber>
    </recommendedName>
    <alternativeName>
        <fullName evidence="11">Alanyl-tRNA synthetase</fullName>
        <shortName evidence="11">AlaRS</shortName>
    </alternativeName>
</protein>
<keyword evidence="8 11" id="KW-0694">RNA-binding</keyword>
<evidence type="ECO:0000256" key="2">
    <source>
        <dbReference type="ARBA" id="ARBA00022555"/>
    </source>
</evidence>
<evidence type="ECO:0000256" key="5">
    <source>
        <dbReference type="ARBA" id="ARBA00022741"/>
    </source>
</evidence>
<comment type="catalytic activity">
    <reaction evidence="11">
        <text>tRNA(Ala) + L-alanine + ATP = L-alanyl-tRNA(Ala) + AMP + diphosphate</text>
        <dbReference type="Rhea" id="RHEA:12540"/>
        <dbReference type="Rhea" id="RHEA-COMP:9657"/>
        <dbReference type="Rhea" id="RHEA-COMP:9923"/>
        <dbReference type="ChEBI" id="CHEBI:30616"/>
        <dbReference type="ChEBI" id="CHEBI:33019"/>
        <dbReference type="ChEBI" id="CHEBI:57972"/>
        <dbReference type="ChEBI" id="CHEBI:78442"/>
        <dbReference type="ChEBI" id="CHEBI:78497"/>
        <dbReference type="ChEBI" id="CHEBI:456215"/>
        <dbReference type="EC" id="6.1.1.7"/>
    </reaction>
</comment>